<comment type="caution">
    <text evidence="1">The sequence shown here is derived from an EMBL/GenBank/DDBJ whole genome shotgun (WGS) entry which is preliminary data.</text>
</comment>
<reference evidence="1 2" key="1">
    <citation type="submission" date="2018-08" db="EMBL/GenBank/DDBJ databases">
        <title>Genomic Encyclopedia of Archaeal and Bacterial Type Strains, Phase II (KMG-II): from individual species to whole genera.</title>
        <authorList>
            <person name="Goeker M."/>
        </authorList>
    </citation>
    <scope>NUCLEOTIDE SEQUENCE [LARGE SCALE GENOMIC DNA]</scope>
    <source>
        <strain evidence="1 2">DSM 100880</strain>
    </source>
</reference>
<evidence type="ECO:0000313" key="2">
    <source>
        <dbReference type="Proteomes" id="UP000257136"/>
    </source>
</evidence>
<dbReference type="EMBL" id="QUNI01000002">
    <property type="protein sequence ID" value="REH00996.1"/>
    <property type="molecule type" value="Genomic_DNA"/>
</dbReference>
<protein>
    <submittedName>
        <fullName evidence="1">Uncharacterized protein</fullName>
    </submittedName>
</protein>
<dbReference type="Proteomes" id="UP000257136">
    <property type="component" value="Unassembled WGS sequence"/>
</dbReference>
<keyword evidence="2" id="KW-1185">Reference proteome</keyword>
<evidence type="ECO:0000313" key="1">
    <source>
        <dbReference type="EMBL" id="REH00996.1"/>
    </source>
</evidence>
<sequence length="538" mass="64028">MKTSKKLSYPKLENEFLENILGQLVNQYTIVQIFFTKQEPPSLNSHLVINICEKIDAEQLQQKKWITKVRDRYQINVYFIYSGRLHHRFSFGHPFIEFYCQPSALIYQNEDSVNPLIIKRSWKKYSKKFNVFAECFYHDHDLYKSQVKNLISEGASKSVFTSYERLIVHDLEYLEELYSGSTSTSLDLNESINNLIQYIPEIQKCFVKNSRSKYYLADLFAKAKEATTDDDVIHKNEMYEALGIAEQNLYCMIEKRFGELKKLIKKRCFEKQEVLYLNDNVAKDEIIDITIETILKSVEAEQIYLYHQIANHDKTTYYLMLIAVGAGNDKLKLINQSLKSKMEGKYDFVLISHNRSWIQNSLYQHQSFFSKIIQNKYLIYSSSEYLPEFHWEIPHNPSHADLHFYYKPAKDTAMQFFKIVEGIKENYQGLDSLFTLFFMSFCRTYIFCKTYYLPNYLSNQTLWQLCLYADSNMRKYNYLIEQFWTDFFPYLDRHMNLRHDLSKLNKEKVDQMNTIVEKLMDELHNLVIEGGLLNSEQD</sequence>
<proteinExistence type="predicted"/>
<dbReference type="OrthoDB" id="1231908at2"/>
<organism evidence="1 2">
    <name type="scientific">Flavobacterium aquicola</name>
    <dbReference type="NCBI Taxonomy" id="1682742"/>
    <lineage>
        <taxon>Bacteria</taxon>
        <taxon>Pseudomonadati</taxon>
        <taxon>Bacteroidota</taxon>
        <taxon>Flavobacteriia</taxon>
        <taxon>Flavobacteriales</taxon>
        <taxon>Flavobacteriaceae</taxon>
        <taxon>Flavobacterium</taxon>
    </lineage>
</organism>
<name>A0A3E0ES89_9FLAO</name>
<dbReference type="AlphaFoldDB" id="A0A3E0ES89"/>
<gene>
    <name evidence="1" type="ORF">C8P67_102249</name>
</gene>
<dbReference type="RefSeq" id="WP_115810549.1">
    <property type="nucleotide sequence ID" value="NZ_QUNI01000002.1"/>
</dbReference>
<accession>A0A3E0ES89</accession>